<protein>
    <recommendedName>
        <fullName evidence="7">Ig-like domain-containing protein</fullName>
    </recommendedName>
</protein>
<feature type="domain" description="Ig-like" evidence="7">
    <location>
        <begin position="40"/>
        <end position="159"/>
    </location>
</feature>
<dbReference type="InterPro" id="IPR036179">
    <property type="entry name" value="Ig-like_dom_sf"/>
</dbReference>
<evidence type="ECO:0000259" key="7">
    <source>
        <dbReference type="PROSITE" id="PS50835"/>
    </source>
</evidence>
<evidence type="ECO:0000256" key="1">
    <source>
        <dbReference type="ARBA" id="ARBA00022729"/>
    </source>
</evidence>
<keyword evidence="1" id="KW-0732">Signal</keyword>
<dbReference type="Proteomes" id="UP000823872">
    <property type="component" value="Chromosome B3"/>
</dbReference>
<reference evidence="8 9" key="1">
    <citation type="submission" date="2021-02" db="EMBL/GenBank/DDBJ databases">
        <title>Safari Cat Assemblies.</title>
        <authorList>
            <person name="Bredemeyer K.R."/>
            <person name="Murphy W.J."/>
        </authorList>
    </citation>
    <scope>NUCLEOTIDE SEQUENCE [LARGE SCALE GENOMIC DNA]</scope>
</reference>
<dbReference type="Ensembl" id="ENSFCTT00005052648.1">
    <property type="protein sequence ID" value="ENSFCTP00005038633.1"/>
    <property type="gene ID" value="ENSFCTG00005018321.1"/>
</dbReference>
<dbReference type="PANTHER" id="PTHR19343:SF17">
    <property type="entry name" value="IG-LIKE DOMAIN-CONTAINING PROTEIN"/>
    <property type="match status" value="1"/>
</dbReference>
<evidence type="ECO:0000256" key="5">
    <source>
        <dbReference type="ARBA" id="ARBA00023319"/>
    </source>
</evidence>
<keyword evidence="5" id="KW-0393">Immunoglobulin domain</keyword>
<reference evidence="8" key="2">
    <citation type="submission" date="2025-08" db="UniProtKB">
        <authorList>
            <consortium name="Ensembl"/>
        </authorList>
    </citation>
    <scope>IDENTIFICATION</scope>
    <source>
        <strain evidence="8">breed Abyssinian</strain>
    </source>
</reference>
<dbReference type="SUPFAM" id="SSF48726">
    <property type="entry name" value="Immunoglobulin"/>
    <property type="match status" value="1"/>
</dbReference>
<evidence type="ECO:0000313" key="8">
    <source>
        <dbReference type="Ensembl" id="ENSFCTP00005038633.1"/>
    </source>
</evidence>
<dbReference type="InterPro" id="IPR003599">
    <property type="entry name" value="Ig_sub"/>
</dbReference>
<evidence type="ECO:0000256" key="2">
    <source>
        <dbReference type="ARBA" id="ARBA00022859"/>
    </source>
</evidence>
<dbReference type="PROSITE" id="PS50835">
    <property type="entry name" value="IG_LIKE"/>
    <property type="match status" value="1"/>
</dbReference>
<dbReference type="InterPro" id="IPR007110">
    <property type="entry name" value="Ig-like_dom"/>
</dbReference>
<evidence type="ECO:0000256" key="4">
    <source>
        <dbReference type="ARBA" id="ARBA00023170"/>
    </source>
</evidence>
<evidence type="ECO:0000256" key="3">
    <source>
        <dbReference type="ARBA" id="ARBA00023130"/>
    </source>
</evidence>
<keyword evidence="9" id="KW-1185">Reference proteome</keyword>
<evidence type="ECO:0000256" key="6">
    <source>
        <dbReference type="ARBA" id="ARBA00043266"/>
    </source>
</evidence>
<dbReference type="Gene3D" id="2.60.40.10">
    <property type="entry name" value="Immunoglobulins"/>
    <property type="match status" value="1"/>
</dbReference>
<dbReference type="GeneTree" id="ENSGT00940000163717"/>
<organism evidence="8 9">
    <name type="scientific">Felis catus</name>
    <name type="common">Cat</name>
    <name type="synonym">Felis silvestris catus</name>
    <dbReference type="NCBI Taxonomy" id="9685"/>
    <lineage>
        <taxon>Eukaryota</taxon>
        <taxon>Metazoa</taxon>
        <taxon>Chordata</taxon>
        <taxon>Craniata</taxon>
        <taxon>Vertebrata</taxon>
        <taxon>Euteleostomi</taxon>
        <taxon>Mammalia</taxon>
        <taxon>Eutheria</taxon>
        <taxon>Laurasiatheria</taxon>
        <taxon>Carnivora</taxon>
        <taxon>Feliformia</taxon>
        <taxon>Felidae</taxon>
        <taxon>Felinae</taxon>
        <taxon>Felis</taxon>
    </lineage>
</organism>
<name>A0ABI7YWB1_FELCA</name>
<sequence>MSLSVIGCATRGDILFSETHLGCRAFLCGDPWVGSMEKSPLAASLLILWLHLGRVCSVLDVNQYPLSLHAHEGENTNFTCHFPTSSFYGLQWYRWEPAKSPKFLFTIALNGDEKEEGRVKVTLDTKKGSSSLYIKGSQPEDAATYLCALTDTVLSRLLQPIPKPVAGATLVSALTSAMCRVEKANSLSYIVFNNQRKVQTQIHKPSSHCSSLN</sequence>
<keyword evidence="3" id="KW-1064">Adaptive immunity</keyword>
<keyword evidence="6" id="KW-1279">T cell receptor</keyword>
<proteinExistence type="predicted"/>
<keyword evidence="2" id="KW-0391">Immunity</keyword>
<dbReference type="PANTHER" id="PTHR19343">
    <property type="entry name" value="T CELL RECEPTOR ALPHA VARIABLE 1-2"/>
    <property type="match status" value="1"/>
</dbReference>
<reference evidence="8" key="3">
    <citation type="submission" date="2025-09" db="UniProtKB">
        <authorList>
            <consortium name="Ensembl"/>
        </authorList>
    </citation>
    <scope>IDENTIFICATION</scope>
    <source>
        <strain evidence="8">breed Abyssinian</strain>
    </source>
</reference>
<accession>A0ABI7YWB1</accession>
<dbReference type="InterPro" id="IPR013783">
    <property type="entry name" value="Ig-like_fold"/>
</dbReference>
<dbReference type="InterPro" id="IPR051006">
    <property type="entry name" value="TCR_variable_domain"/>
</dbReference>
<keyword evidence="4" id="KW-0675">Receptor</keyword>
<dbReference type="SMART" id="SM00409">
    <property type="entry name" value="IG"/>
    <property type="match status" value="1"/>
</dbReference>
<dbReference type="InterPro" id="IPR013106">
    <property type="entry name" value="Ig_V-set"/>
</dbReference>
<evidence type="ECO:0000313" key="9">
    <source>
        <dbReference type="Proteomes" id="UP000823872"/>
    </source>
</evidence>
<dbReference type="SMART" id="SM00406">
    <property type="entry name" value="IGv"/>
    <property type="match status" value="1"/>
</dbReference>
<dbReference type="Pfam" id="PF07686">
    <property type="entry name" value="V-set"/>
    <property type="match status" value="1"/>
</dbReference>